<evidence type="ECO:0000256" key="2">
    <source>
        <dbReference type="ARBA" id="ARBA00007998"/>
    </source>
</evidence>
<name>A0ABV8SBR9_9BACL</name>
<feature type="transmembrane region" description="Helical" evidence="8">
    <location>
        <begin position="12"/>
        <end position="35"/>
    </location>
</feature>
<evidence type="ECO:0000256" key="7">
    <source>
        <dbReference type="ARBA" id="ARBA00023136"/>
    </source>
</evidence>
<feature type="transmembrane region" description="Helical" evidence="8">
    <location>
        <begin position="41"/>
        <end position="61"/>
    </location>
</feature>
<organism evidence="9 10">
    <name type="scientific">Cohnella boryungensis</name>
    <dbReference type="NCBI Taxonomy" id="768479"/>
    <lineage>
        <taxon>Bacteria</taxon>
        <taxon>Bacillati</taxon>
        <taxon>Bacillota</taxon>
        <taxon>Bacilli</taxon>
        <taxon>Bacillales</taxon>
        <taxon>Paenibacillaceae</taxon>
        <taxon>Cohnella</taxon>
    </lineage>
</organism>
<feature type="transmembrane region" description="Helical" evidence="8">
    <location>
        <begin position="337"/>
        <end position="356"/>
    </location>
</feature>
<sequence length="367" mass="41129">MEPRVAITNFQFMSLIVISTIGTSSLYAPAALSHYADRNSWFLVLVGGCVGAFNLLVFMGLNRMYPDKSLIGICKQVLGPWLGGLFAFVFIFYFLDITAWVLREFAQFFIIALNPIVPQIWYLSAGVIMGAYAVFHGLEVFGRVAEIVFFVTVSTFLGIYLILIQQYHPEYLLPVLENGILKPLEGIIPVSSWFGDLMAVSMVVRHVRQTKRTMLFALGAVGITTVLLMLSVLSCTMLFGAKASGTFTYPSISLIQNIKLFRNIERFDAVLVAVWVMSSFIKITLYFWASLKGLTELLKLRQPRSFIVPLALGLLVSAKYKVWGLIELAAFYDKQAWYFMVFQLALPLLLLLIAMFRKDGGKLGVSV</sequence>
<keyword evidence="7 8" id="KW-0472">Membrane</keyword>
<evidence type="ECO:0000256" key="1">
    <source>
        <dbReference type="ARBA" id="ARBA00004141"/>
    </source>
</evidence>
<evidence type="ECO:0000256" key="3">
    <source>
        <dbReference type="ARBA" id="ARBA00022448"/>
    </source>
</evidence>
<evidence type="ECO:0000256" key="8">
    <source>
        <dbReference type="SAM" id="Phobius"/>
    </source>
</evidence>
<keyword evidence="4" id="KW-0309">Germination</keyword>
<evidence type="ECO:0000256" key="4">
    <source>
        <dbReference type="ARBA" id="ARBA00022544"/>
    </source>
</evidence>
<dbReference type="NCBIfam" id="TIGR00912">
    <property type="entry name" value="2A0309"/>
    <property type="match status" value="1"/>
</dbReference>
<keyword evidence="6 8" id="KW-1133">Transmembrane helix</keyword>
<gene>
    <name evidence="9" type="ORF">ACFO1S_15435</name>
</gene>
<feature type="transmembrane region" description="Helical" evidence="8">
    <location>
        <begin position="269"/>
        <end position="289"/>
    </location>
</feature>
<comment type="subcellular location">
    <subcellularLocation>
        <location evidence="1">Membrane</location>
        <topology evidence="1">Multi-pass membrane protein</topology>
    </subcellularLocation>
</comment>
<dbReference type="EMBL" id="JBHSED010000034">
    <property type="protein sequence ID" value="MFC4304822.1"/>
    <property type="molecule type" value="Genomic_DNA"/>
</dbReference>
<feature type="transmembrane region" description="Helical" evidence="8">
    <location>
        <begin position="81"/>
        <end position="102"/>
    </location>
</feature>
<dbReference type="PANTHER" id="PTHR34975">
    <property type="entry name" value="SPORE GERMINATION PROTEIN A2"/>
    <property type="match status" value="1"/>
</dbReference>
<dbReference type="RefSeq" id="WP_378127080.1">
    <property type="nucleotide sequence ID" value="NZ_JBHSED010000034.1"/>
</dbReference>
<protein>
    <submittedName>
        <fullName evidence="9">Endospore germination permease</fullName>
    </submittedName>
</protein>
<feature type="transmembrane region" description="Helical" evidence="8">
    <location>
        <begin position="108"/>
        <end position="135"/>
    </location>
</feature>
<reference evidence="10" key="1">
    <citation type="journal article" date="2019" name="Int. J. Syst. Evol. Microbiol.">
        <title>The Global Catalogue of Microorganisms (GCM) 10K type strain sequencing project: providing services to taxonomists for standard genome sequencing and annotation.</title>
        <authorList>
            <consortium name="The Broad Institute Genomics Platform"/>
            <consortium name="The Broad Institute Genome Sequencing Center for Infectious Disease"/>
            <person name="Wu L."/>
            <person name="Ma J."/>
        </authorList>
    </citation>
    <scope>NUCLEOTIDE SEQUENCE [LARGE SCALE GENOMIC DNA]</scope>
    <source>
        <strain evidence="10">CGMCC 4.1641</strain>
    </source>
</reference>
<feature type="transmembrane region" description="Helical" evidence="8">
    <location>
        <begin position="216"/>
        <end position="241"/>
    </location>
</feature>
<dbReference type="InterPro" id="IPR004761">
    <property type="entry name" value="Spore_GerAB"/>
</dbReference>
<dbReference type="Gene3D" id="1.20.1740.10">
    <property type="entry name" value="Amino acid/polyamine transporter I"/>
    <property type="match status" value="1"/>
</dbReference>
<comment type="similarity">
    <text evidence="2">Belongs to the amino acid-polyamine-organocation (APC) superfamily. Spore germination protein (SGP) (TC 2.A.3.9) family.</text>
</comment>
<comment type="caution">
    <text evidence="9">The sequence shown here is derived from an EMBL/GenBank/DDBJ whole genome shotgun (WGS) entry which is preliminary data.</text>
</comment>
<evidence type="ECO:0000256" key="6">
    <source>
        <dbReference type="ARBA" id="ARBA00022989"/>
    </source>
</evidence>
<feature type="transmembrane region" description="Helical" evidence="8">
    <location>
        <begin position="147"/>
        <end position="167"/>
    </location>
</feature>
<evidence type="ECO:0000313" key="10">
    <source>
        <dbReference type="Proteomes" id="UP001595755"/>
    </source>
</evidence>
<feature type="transmembrane region" description="Helical" evidence="8">
    <location>
        <begin position="310"/>
        <end position="331"/>
    </location>
</feature>
<keyword evidence="3" id="KW-0813">Transport</keyword>
<evidence type="ECO:0000256" key="5">
    <source>
        <dbReference type="ARBA" id="ARBA00022692"/>
    </source>
</evidence>
<proteinExistence type="inferred from homology"/>
<dbReference type="PANTHER" id="PTHR34975:SF2">
    <property type="entry name" value="SPORE GERMINATION PROTEIN A2"/>
    <property type="match status" value="1"/>
</dbReference>
<dbReference type="Pfam" id="PF03845">
    <property type="entry name" value="Spore_permease"/>
    <property type="match status" value="1"/>
</dbReference>
<dbReference type="Proteomes" id="UP001595755">
    <property type="component" value="Unassembled WGS sequence"/>
</dbReference>
<evidence type="ECO:0000313" key="9">
    <source>
        <dbReference type="EMBL" id="MFC4304822.1"/>
    </source>
</evidence>
<accession>A0ABV8SBR9</accession>
<keyword evidence="5 8" id="KW-0812">Transmembrane</keyword>
<keyword evidence="10" id="KW-1185">Reference proteome</keyword>